<evidence type="ECO:0000259" key="6">
    <source>
        <dbReference type="Pfam" id="PF04539"/>
    </source>
</evidence>
<dbReference type="Pfam" id="PF04539">
    <property type="entry name" value="Sigma70_r3"/>
    <property type="match status" value="1"/>
</dbReference>
<dbReference type="InterPro" id="IPR007630">
    <property type="entry name" value="RNA_pol_sigma70_r4"/>
</dbReference>
<dbReference type="GO" id="GO:0006352">
    <property type="term" value="P:DNA-templated transcription initiation"/>
    <property type="evidence" value="ECO:0007669"/>
    <property type="project" value="InterPro"/>
</dbReference>
<dbReference type="PRINTS" id="PR00046">
    <property type="entry name" value="SIGMA70FCT"/>
</dbReference>
<dbReference type="Pfam" id="PF04542">
    <property type="entry name" value="Sigma70_r2"/>
    <property type="match status" value="1"/>
</dbReference>
<name>A0A2U1CYD9_9GAMM</name>
<dbReference type="InterPro" id="IPR007627">
    <property type="entry name" value="RNA_pol_sigma70_r2"/>
</dbReference>
<evidence type="ECO:0000313" key="10">
    <source>
        <dbReference type="Proteomes" id="UP000245887"/>
    </source>
</evidence>
<comment type="caution">
    <text evidence="9">The sequence shown here is derived from an EMBL/GenBank/DDBJ whole genome shotgun (WGS) entry which is preliminary data.</text>
</comment>
<dbReference type="AlphaFoldDB" id="A0A2U1CYD9"/>
<dbReference type="GO" id="GO:0016987">
    <property type="term" value="F:sigma factor activity"/>
    <property type="evidence" value="ECO:0007669"/>
    <property type="project" value="UniProtKB-KW"/>
</dbReference>
<dbReference type="InterPro" id="IPR013325">
    <property type="entry name" value="RNA_pol_sigma_r2"/>
</dbReference>
<protein>
    <submittedName>
        <fullName evidence="9">RNA polymerase nonessential primary-like sigma factor</fullName>
    </submittedName>
</protein>
<evidence type="ECO:0000259" key="8">
    <source>
        <dbReference type="Pfam" id="PF04545"/>
    </source>
</evidence>
<evidence type="ECO:0000256" key="3">
    <source>
        <dbReference type="ARBA" id="ARBA00023125"/>
    </source>
</evidence>
<dbReference type="InterPro" id="IPR036388">
    <property type="entry name" value="WH-like_DNA-bd_sf"/>
</dbReference>
<reference evidence="9 10" key="1">
    <citation type="submission" date="2018-04" db="EMBL/GenBank/DDBJ databases">
        <title>Genomic Encyclopedia of Type Strains, Phase IV (KMG-IV): sequencing the most valuable type-strain genomes for metagenomic binning, comparative biology and taxonomic classification.</title>
        <authorList>
            <person name="Goeker M."/>
        </authorList>
    </citation>
    <scope>NUCLEOTIDE SEQUENCE [LARGE SCALE GENOMIC DNA]</scope>
    <source>
        <strain evidence="9 10">DSM 28688</strain>
    </source>
</reference>
<dbReference type="GO" id="GO:0003677">
    <property type="term" value="F:DNA binding"/>
    <property type="evidence" value="ECO:0007669"/>
    <property type="project" value="UniProtKB-KW"/>
</dbReference>
<dbReference type="InterPro" id="IPR000943">
    <property type="entry name" value="RNA_pol_sigma70"/>
</dbReference>
<dbReference type="Gene3D" id="1.10.10.10">
    <property type="entry name" value="Winged helix-like DNA-binding domain superfamily/Winged helix DNA-binding domain"/>
    <property type="match status" value="2"/>
</dbReference>
<dbReference type="NCBIfam" id="TIGR02937">
    <property type="entry name" value="sigma70-ECF"/>
    <property type="match status" value="1"/>
</dbReference>
<dbReference type="SUPFAM" id="SSF88946">
    <property type="entry name" value="Sigma2 domain of RNA polymerase sigma factors"/>
    <property type="match status" value="1"/>
</dbReference>
<evidence type="ECO:0000256" key="4">
    <source>
        <dbReference type="ARBA" id="ARBA00023163"/>
    </source>
</evidence>
<feature type="domain" description="RNA polymerase sigma-70 region 2" evidence="7">
    <location>
        <begin position="117"/>
        <end position="183"/>
    </location>
</feature>
<evidence type="ECO:0000256" key="2">
    <source>
        <dbReference type="ARBA" id="ARBA00023082"/>
    </source>
</evidence>
<dbReference type="Gene3D" id="1.20.120.1810">
    <property type="match status" value="1"/>
</dbReference>
<sequence>MTDLAWTEPAPAVSGLDTTGETPIPWSAKASKDTETPSLVTRYFTEASRHPVLGERAERKLGRQLARALASLRIALGHPDNTALTLRDVIGNRREEELDSRRLRRCFRIAEACRQRLIQSNLRLAVHIARRHNGRHLPLTDLIQEANIGLIKAVERFDPERGFRFTTYAYWWVSEEVKRSLKRGPGVVRTPENMVDDLRALNAVQQRLSSELGRAPEANALAAALGWSAQHVRQLQRRSLGEISTDTPLPDSDDLVVGDRLAGDEMMQPDALLEPRDQRRIVSDILSHLTVREQDVLSRRFGLNRPEPETLQIISDQLGLSRERIRQIEKRALERLRQAYTNLGDLTGN</sequence>
<dbReference type="RefSeq" id="WP_116918672.1">
    <property type="nucleotide sequence ID" value="NZ_QEKQ01000003.1"/>
</dbReference>
<gene>
    <name evidence="9" type="ORF">C8D92_10375</name>
</gene>
<evidence type="ECO:0000313" key="9">
    <source>
        <dbReference type="EMBL" id="PVY77390.1"/>
    </source>
</evidence>
<keyword evidence="2" id="KW-0731">Sigma factor</keyword>
<evidence type="ECO:0000256" key="5">
    <source>
        <dbReference type="SAM" id="MobiDB-lite"/>
    </source>
</evidence>
<dbReference type="PANTHER" id="PTHR30603:SF47">
    <property type="entry name" value="RNA POLYMERASE SIGMA FACTOR SIGD, CHLOROPLASTIC"/>
    <property type="match status" value="1"/>
</dbReference>
<organism evidence="9 10">
    <name type="scientific">Tamilnaduibacter salinus</name>
    <dbReference type="NCBI Taxonomy" id="1484056"/>
    <lineage>
        <taxon>Bacteria</taxon>
        <taxon>Pseudomonadati</taxon>
        <taxon>Pseudomonadota</taxon>
        <taxon>Gammaproteobacteria</taxon>
        <taxon>Pseudomonadales</taxon>
        <taxon>Marinobacteraceae</taxon>
        <taxon>Tamilnaduibacter</taxon>
    </lineage>
</organism>
<dbReference type="CDD" id="cd06171">
    <property type="entry name" value="Sigma70_r4"/>
    <property type="match status" value="1"/>
</dbReference>
<dbReference type="OrthoDB" id="9809557at2"/>
<dbReference type="EMBL" id="QEKQ01000003">
    <property type="protein sequence ID" value="PVY77390.1"/>
    <property type="molecule type" value="Genomic_DNA"/>
</dbReference>
<dbReference type="InterPro" id="IPR014284">
    <property type="entry name" value="RNA_pol_sigma-70_dom"/>
</dbReference>
<accession>A0A2U1CYD9</accession>
<dbReference type="PANTHER" id="PTHR30603">
    <property type="entry name" value="RNA POLYMERASE SIGMA FACTOR RPO"/>
    <property type="match status" value="1"/>
</dbReference>
<evidence type="ECO:0000259" key="7">
    <source>
        <dbReference type="Pfam" id="PF04542"/>
    </source>
</evidence>
<feature type="domain" description="RNA polymerase sigma-70 region 4" evidence="8">
    <location>
        <begin position="286"/>
        <end position="338"/>
    </location>
</feature>
<dbReference type="InterPro" id="IPR007624">
    <property type="entry name" value="RNA_pol_sigma70_r3"/>
</dbReference>
<feature type="domain" description="RNA polymerase sigma-70 region 3" evidence="6">
    <location>
        <begin position="198"/>
        <end position="270"/>
    </location>
</feature>
<feature type="region of interest" description="Disordered" evidence="5">
    <location>
        <begin position="1"/>
        <end position="33"/>
    </location>
</feature>
<proteinExistence type="predicted"/>
<dbReference type="SUPFAM" id="SSF88659">
    <property type="entry name" value="Sigma3 and sigma4 domains of RNA polymerase sigma factors"/>
    <property type="match status" value="2"/>
</dbReference>
<keyword evidence="4" id="KW-0804">Transcription</keyword>
<evidence type="ECO:0000256" key="1">
    <source>
        <dbReference type="ARBA" id="ARBA00023015"/>
    </source>
</evidence>
<dbReference type="InterPro" id="IPR050239">
    <property type="entry name" value="Sigma-70_RNA_pol_init_factors"/>
</dbReference>
<dbReference type="Pfam" id="PF04545">
    <property type="entry name" value="Sigma70_r4"/>
    <property type="match status" value="1"/>
</dbReference>
<dbReference type="InterPro" id="IPR013324">
    <property type="entry name" value="RNA_pol_sigma_r3/r4-like"/>
</dbReference>
<dbReference type="Proteomes" id="UP000245887">
    <property type="component" value="Unassembled WGS sequence"/>
</dbReference>
<keyword evidence="1" id="KW-0805">Transcription regulation</keyword>
<keyword evidence="3" id="KW-0238">DNA-binding</keyword>